<dbReference type="SUPFAM" id="SSF69635">
    <property type="entry name" value="Type III secretory system chaperone-like"/>
    <property type="match status" value="1"/>
</dbReference>
<comment type="caution">
    <text evidence="1">The sequence shown here is derived from an EMBL/GenBank/DDBJ whole genome shotgun (WGS) entry which is preliminary data.</text>
</comment>
<keyword evidence="2" id="KW-1185">Reference proteome</keyword>
<dbReference type="Gene3D" id="3.30.1460.10">
    <property type="match status" value="1"/>
</dbReference>
<dbReference type="Pfam" id="PF05932">
    <property type="entry name" value="CesT"/>
    <property type="match status" value="1"/>
</dbReference>
<sequence>MISSRSHAGFAGYLLRARIDPGPPRSDGTVALLFDGNVRVLMHPGLRGEIVAEAQLDLLSGHAANDDERMLSALQNAAARPLQEAARLVLTPHQDRLVLQMSVPADASADQFELSLAYFLDAVNDWRGRFGTL</sequence>
<evidence type="ECO:0000313" key="2">
    <source>
        <dbReference type="Proteomes" id="UP001500975"/>
    </source>
</evidence>
<accession>A0ABP8HZZ4</accession>
<reference evidence="2" key="1">
    <citation type="journal article" date="2019" name="Int. J. Syst. Evol. Microbiol.">
        <title>The Global Catalogue of Microorganisms (GCM) 10K type strain sequencing project: providing services to taxonomists for standard genome sequencing and annotation.</title>
        <authorList>
            <consortium name="The Broad Institute Genomics Platform"/>
            <consortium name="The Broad Institute Genome Sequencing Center for Infectious Disease"/>
            <person name="Wu L."/>
            <person name="Ma J."/>
        </authorList>
    </citation>
    <scope>NUCLEOTIDE SEQUENCE [LARGE SCALE GENOMIC DNA]</scope>
    <source>
        <strain evidence="2">JCM 17804</strain>
    </source>
</reference>
<dbReference type="Proteomes" id="UP001500975">
    <property type="component" value="Unassembled WGS sequence"/>
</dbReference>
<organism evidence="1 2">
    <name type="scientific">Variovorax defluvii</name>
    <dbReference type="NCBI Taxonomy" id="913761"/>
    <lineage>
        <taxon>Bacteria</taxon>
        <taxon>Pseudomonadati</taxon>
        <taxon>Pseudomonadota</taxon>
        <taxon>Betaproteobacteria</taxon>
        <taxon>Burkholderiales</taxon>
        <taxon>Comamonadaceae</taxon>
        <taxon>Variovorax</taxon>
    </lineage>
</organism>
<evidence type="ECO:0000313" key="1">
    <source>
        <dbReference type="EMBL" id="GAA4348425.1"/>
    </source>
</evidence>
<proteinExistence type="predicted"/>
<dbReference type="RefSeq" id="WP_345539406.1">
    <property type="nucleotide sequence ID" value="NZ_BAABGJ010000057.1"/>
</dbReference>
<protein>
    <recommendedName>
        <fullName evidence="3">Type III secretion system chaperone</fullName>
    </recommendedName>
</protein>
<gene>
    <name evidence="1" type="ORF">GCM10023165_34220</name>
</gene>
<dbReference type="EMBL" id="BAABGJ010000057">
    <property type="protein sequence ID" value="GAA4348425.1"/>
    <property type="molecule type" value="Genomic_DNA"/>
</dbReference>
<dbReference type="InterPro" id="IPR010261">
    <property type="entry name" value="Tir_chaperone"/>
</dbReference>
<evidence type="ECO:0008006" key="3">
    <source>
        <dbReference type="Google" id="ProtNLM"/>
    </source>
</evidence>
<name>A0ABP8HZZ4_9BURK</name>